<evidence type="ECO:0000259" key="1">
    <source>
        <dbReference type="PROSITE" id="PS51787"/>
    </source>
</evidence>
<sequence>MRDFRDAKAMAQTLREALKVKSISVSHSESLELVARTLGFHDWNVLSAAIQSSQPVSVQAAKLRARSRTAGTVIPVTPMRDIVFFPQLITPIFVGRVKTRRAIESAAANGGRILVVTQKRPDDDDPDFDALHSVGVLAEIIHRAEMPHGDLRVKVSCSERTAIVRPVDGDFLAAEVAPIEETRGLDAEAFMLAREIFERYQGFTNTAPPQSLYRYAGEPGVLADVVVQLMEVGIDKMQQVLETGDVVARLQAILGWMREGSPAKVN</sequence>
<accession>A0A0R3LZI1</accession>
<dbReference type="Proteomes" id="UP000050863">
    <property type="component" value="Unassembled WGS sequence"/>
</dbReference>
<dbReference type="PROSITE" id="PS51787">
    <property type="entry name" value="LON_N"/>
    <property type="match status" value="1"/>
</dbReference>
<dbReference type="InterPro" id="IPR046336">
    <property type="entry name" value="Lon_prtase_N_sf"/>
</dbReference>
<dbReference type="InterPro" id="IPR003111">
    <property type="entry name" value="Lon_prtase_N"/>
</dbReference>
<organism evidence="2 3">
    <name type="scientific">Bradyrhizobium jicamae</name>
    <dbReference type="NCBI Taxonomy" id="280332"/>
    <lineage>
        <taxon>Bacteria</taxon>
        <taxon>Pseudomonadati</taxon>
        <taxon>Pseudomonadota</taxon>
        <taxon>Alphaproteobacteria</taxon>
        <taxon>Hyphomicrobiales</taxon>
        <taxon>Nitrobacteraceae</taxon>
        <taxon>Bradyrhizobium</taxon>
    </lineage>
</organism>
<dbReference type="AlphaFoldDB" id="A0A0R3LZI1"/>
<dbReference type="SMART" id="SM00464">
    <property type="entry name" value="LON"/>
    <property type="match status" value="1"/>
</dbReference>
<dbReference type="Gene3D" id="1.20.58.1480">
    <property type="match status" value="1"/>
</dbReference>
<dbReference type="STRING" id="280332.CQ12_09830"/>
<gene>
    <name evidence="2" type="ORF">CQ12_09830</name>
</gene>
<proteinExistence type="predicted"/>
<keyword evidence="3" id="KW-1185">Reference proteome</keyword>
<dbReference type="SUPFAM" id="SSF88697">
    <property type="entry name" value="PUA domain-like"/>
    <property type="match status" value="1"/>
</dbReference>
<dbReference type="Pfam" id="PF02190">
    <property type="entry name" value="LON_substr_bdg"/>
    <property type="match status" value="1"/>
</dbReference>
<dbReference type="OrthoDB" id="9803104at2"/>
<dbReference type="InterPro" id="IPR015947">
    <property type="entry name" value="PUA-like_sf"/>
</dbReference>
<name>A0A0R3LZI1_9BRAD</name>
<dbReference type="InterPro" id="IPR045517">
    <property type="entry name" value="Glyoxalase_8"/>
</dbReference>
<dbReference type="EMBL" id="LLXZ01000027">
    <property type="protein sequence ID" value="KRR13415.1"/>
    <property type="molecule type" value="Genomic_DNA"/>
</dbReference>
<dbReference type="Gene3D" id="2.30.130.40">
    <property type="entry name" value="LON domain-like"/>
    <property type="match status" value="1"/>
</dbReference>
<dbReference type="RefSeq" id="WP_057834270.1">
    <property type="nucleotide sequence ID" value="NZ_LLXZ01000027.1"/>
</dbReference>
<protein>
    <recommendedName>
        <fullName evidence="1">Lon N-terminal domain-containing protein</fullName>
    </recommendedName>
</protein>
<comment type="caution">
    <text evidence="2">The sequence shown here is derived from an EMBL/GenBank/DDBJ whole genome shotgun (WGS) entry which is preliminary data.</text>
</comment>
<feature type="domain" description="Lon N-terminal" evidence="1">
    <location>
        <begin position="74"/>
        <end position="261"/>
    </location>
</feature>
<dbReference type="Pfam" id="PF20066">
    <property type="entry name" value="Glyoxalase_8"/>
    <property type="match status" value="1"/>
</dbReference>
<reference evidence="2 3" key="1">
    <citation type="submission" date="2014-03" db="EMBL/GenBank/DDBJ databases">
        <title>Bradyrhizobium valentinum sp. nov., isolated from effective nodules of Lupinus mariae-josephae, a lupine endemic of basic-lime soils in Eastern Spain.</title>
        <authorList>
            <person name="Duran D."/>
            <person name="Rey L."/>
            <person name="Navarro A."/>
            <person name="Busquets A."/>
            <person name="Imperial J."/>
            <person name="Ruiz-Argueso T."/>
        </authorList>
    </citation>
    <scope>NUCLEOTIDE SEQUENCE [LARGE SCALE GENOMIC DNA]</scope>
    <source>
        <strain evidence="2 3">PAC68</strain>
    </source>
</reference>
<evidence type="ECO:0000313" key="2">
    <source>
        <dbReference type="EMBL" id="KRR13415.1"/>
    </source>
</evidence>
<evidence type="ECO:0000313" key="3">
    <source>
        <dbReference type="Proteomes" id="UP000050863"/>
    </source>
</evidence>